<dbReference type="Proteomes" id="UP001589613">
    <property type="component" value="Unassembled WGS sequence"/>
</dbReference>
<proteinExistence type="predicted"/>
<evidence type="ECO:0000313" key="2">
    <source>
        <dbReference type="EMBL" id="MFB9731133.1"/>
    </source>
</evidence>
<sequence>MTLLRRWAPWAVLVLAMVVVAALLTRQDTGEPFSPDNPGHEGTRALVSVLEQRGTTVEVVDGTRRLLDRPVEPGTVVVLGSTAYLGPGSAAEVLRHVEDARRLLVLVPDPALDPGTVLDLPVTSAPGGGRVLDPGCTSPWVREGDRLALVDTMMEHRGADRAAATACYPPTTTHNAGGARTGALLDLPAEAGRPALTLVGFPTALTNEHVTEEAHAALGLRLLGGSDRVLWVLPSPGDAALDETPQGLWDVLPRNLTASVVLLAAAVLAAALWQGRRLAPVVGEPLPAVVHAAETTRARGRLYRQARDREHALRALQEGARHRLALRLGLPATVGTAELVDAVSTAVGRPPTVVHRLLADPTAPDDATLVDVARQLRSLEEGTPA</sequence>
<reference evidence="2 3" key="1">
    <citation type="submission" date="2024-09" db="EMBL/GenBank/DDBJ databases">
        <authorList>
            <person name="Sun Q."/>
            <person name="Mori K."/>
        </authorList>
    </citation>
    <scope>NUCLEOTIDE SEQUENCE [LARGE SCALE GENOMIC DNA]</scope>
    <source>
        <strain evidence="2 3">JCM 12763</strain>
    </source>
</reference>
<name>A0ABV5V002_9MICO</name>
<protein>
    <submittedName>
        <fullName evidence="2">DUF4350 domain-containing protein</fullName>
    </submittedName>
</protein>
<accession>A0ABV5V002</accession>
<dbReference type="InterPro" id="IPR025646">
    <property type="entry name" value="DUF4350"/>
</dbReference>
<comment type="caution">
    <text evidence="2">The sequence shown here is derived from an EMBL/GenBank/DDBJ whole genome shotgun (WGS) entry which is preliminary data.</text>
</comment>
<gene>
    <name evidence="2" type="ORF">ACFFN0_03640</name>
</gene>
<evidence type="ECO:0000259" key="1">
    <source>
        <dbReference type="Pfam" id="PF14258"/>
    </source>
</evidence>
<feature type="domain" description="DUF4350" evidence="1">
    <location>
        <begin position="35"/>
        <end position="223"/>
    </location>
</feature>
<organism evidence="2 3">
    <name type="scientific">Ornithinimicrobium kibberense</name>
    <dbReference type="NCBI Taxonomy" id="282060"/>
    <lineage>
        <taxon>Bacteria</taxon>
        <taxon>Bacillati</taxon>
        <taxon>Actinomycetota</taxon>
        <taxon>Actinomycetes</taxon>
        <taxon>Micrococcales</taxon>
        <taxon>Ornithinimicrobiaceae</taxon>
        <taxon>Ornithinimicrobium</taxon>
    </lineage>
</organism>
<dbReference type="EMBL" id="JBHMAX010000007">
    <property type="protein sequence ID" value="MFB9731133.1"/>
    <property type="molecule type" value="Genomic_DNA"/>
</dbReference>
<dbReference type="Pfam" id="PF14258">
    <property type="entry name" value="DUF4350"/>
    <property type="match status" value="1"/>
</dbReference>
<dbReference type="RefSeq" id="WP_141337794.1">
    <property type="nucleotide sequence ID" value="NZ_JBHMAX010000007.1"/>
</dbReference>
<keyword evidence="3" id="KW-1185">Reference proteome</keyword>
<evidence type="ECO:0000313" key="3">
    <source>
        <dbReference type="Proteomes" id="UP001589613"/>
    </source>
</evidence>